<proteinExistence type="predicted"/>
<feature type="domain" description="Formylmethanofuran dehydrogenase subunit E" evidence="1">
    <location>
        <begin position="44"/>
        <end position="192"/>
    </location>
</feature>
<dbReference type="Pfam" id="PF02663">
    <property type="entry name" value="FmdE"/>
    <property type="match status" value="1"/>
</dbReference>
<dbReference type="InterPro" id="IPR003814">
    <property type="entry name" value="FmdEsu_dom"/>
</dbReference>
<reference evidence="2 3" key="1">
    <citation type="submission" date="2018-08" db="EMBL/GenBank/DDBJ databases">
        <title>Complete genome of the Arcobacter suis type strain LMG 26152.</title>
        <authorList>
            <person name="Miller W.G."/>
            <person name="Yee E."/>
            <person name="Bono J.L."/>
        </authorList>
    </citation>
    <scope>NUCLEOTIDE SEQUENCE [LARGE SCALE GENOMIC DNA]</scope>
    <source>
        <strain evidence="2 3">CECT 7833</strain>
    </source>
</reference>
<evidence type="ECO:0000259" key="1">
    <source>
        <dbReference type="Pfam" id="PF02663"/>
    </source>
</evidence>
<name>A0AAD0WPP4_9BACT</name>
<evidence type="ECO:0000313" key="3">
    <source>
        <dbReference type="Proteomes" id="UP000263040"/>
    </source>
</evidence>
<dbReference type="KEGG" id="asui:ASUIS_0412"/>
<sequence length="202" mass="22549">MMIYPQFFNKIPTIKLQDGLASFLGAFEDGVIEFSYLDVVKSAGHSCPTVLGAYLMTLKGLEALYENEIPKRGEIIVEFKEAQNIAVAGVIGNVIMNITGATTTNGFKGLAGKFDRNHLMKFEKDINGASVRFTRIDTLKSVDVFYDASSVKPHEDMNFLMQKSLQGNATNEEKKEFAKLWQKRVEDISNNINEVIKIDIKG</sequence>
<dbReference type="Proteomes" id="UP000263040">
    <property type="component" value="Chromosome"/>
</dbReference>
<protein>
    <recommendedName>
        <fullName evidence="1">Formylmethanofuran dehydrogenase subunit E domain-containing protein</fullName>
    </recommendedName>
</protein>
<dbReference type="EMBL" id="CP032100">
    <property type="protein sequence ID" value="AXX88919.1"/>
    <property type="molecule type" value="Genomic_DNA"/>
</dbReference>
<dbReference type="Gene3D" id="3.30.1330.130">
    <property type="match status" value="1"/>
</dbReference>
<dbReference type="AlphaFoldDB" id="A0AAD0WPP4"/>
<gene>
    <name evidence="2" type="ORF">ASUIS_0412</name>
</gene>
<evidence type="ECO:0000313" key="2">
    <source>
        <dbReference type="EMBL" id="AXX88919.1"/>
    </source>
</evidence>
<accession>A0AAD0WPP4</accession>
<organism evidence="2 3">
    <name type="scientific">Arcobacter suis CECT 7833</name>
    <dbReference type="NCBI Taxonomy" id="663365"/>
    <lineage>
        <taxon>Bacteria</taxon>
        <taxon>Pseudomonadati</taxon>
        <taxon>Campylobacterota</taxon>
        <taxon>Epsilonproteobacteria</taxon>
        <taxon>Campylobacterales</taxon>
        <taxon>Arcobacteraceae</taxon>
        <taxon>Arcobacter</taxon>
    </lineage>
</organism>
<keyword evidence="3" id="KW-1185">Reference proteome</keyword>